<dbReference type="Proteomes" id="UP000322876">
    <property type="component" value="Unassembled WGS sequence"/>
</dbReference>
<feature type="domain" description="SAP" evidence="1">
    <location>
        <begin position="44"/>
        <end position="78"/>
    </location>
</feature>
<name>A0A5A8F2C1_9BACT</name>
<dbReference type="InterPro" id="IPR036361">
    <property type="entry name" value="SAP_dom_sf"/>
</dbReference>
<dbReference type="EMBL" id="VFJB01000007">
    <property type="protein sequence ID" value="KAA0257575.1"/>
    <property type="molecule type" value="Genomic_DNA"/>
</dbReference>
<dbReference type="SMART" id="SM00513">
    <property type="entry name" value="SAP"/>
    <property type="match status" value="1"/>
</dbReference>
<proteinExistence type="predicted"/>
<protein>
    <submittedName>
        <fullName evidence="2">SAP domain-containing protein</fullName>
    </submittedName>
</protein>
<dbReference type="SUPFAM" id="SSF68906">
    <property type="entry name" value="SAP domain"/>
    <property type="match status" value="1"/>
</dbReference>
<evidence type="ECO:0000259" key="1">
    <source>
        <dbReference type="PROSITE" id="PS50800"/>
    </source>
</evidence>
<comment type="caution">
    <text evidence="2">The sequence shown here is derived from an EMBL/GenBank/DDBJ whole genome shotgun (WGS) entry which is preliminary data.</text>
</comment>
<reference evidence="2 3" key="1">
    <citation type="submission" date="2019-06" db="EMBL/GenBank/DDBJ databases">
        <title>Genomic insights into carbon and energy metabolism of Deferribacter autotrophicus revealed new metabolic traits in the phylum Deferribacteres.</title>
        <authorList>
            <person name="Slobodkin A.I."/>
            <person name="Slobodkina G.B."/>
            <person name="Allioux M."/>
            <person name="Alain K."/>
            <person name="Jebbar M."/>
            <person name="Shadrin V."/>
            <person name="Kublanov I.V."/>
            <person name="Toshchakov S.V."/>
            <person name="Bonch-Osmolovskaya E.A."/>
        </authorList>
    </citation>
    <scope>NUCLEOTIDE SEQUENCE [LARGE SCALE GENOMIC DNA]</scope>
    <source>
        <strain evidence="2 3">SL50</strain>
    </source>
</reference>
<evidence type="ECO:0000313" key="2">
    <source>
        <dbReference type="EMBL" id="KAA0257575.1"/>
    </source>
</evidence>
<dbReference type="AlphaFoldDB" id="A0A5A8F2C1"/>
<gene>
    <name evidence="2" type="ORF">FHQ18_09475</name>
</gene>
<keyword evidence="3" id="KW-1185">Reference proteome</keyword>
<dbReference type="OrthoDB" id="2387205at2"/>
<accession>A0A5A8F2C1</accession>
<evidence type="ECO:0000313" key="3">
    <source>
        <dbReference type="Proteomes" id="UP000322876"/>
    </source>
</evidence>
<dbReference type="PROSITE" id="PS50800">
    <property type="entry name" value="SAP"/>
    <property type="match status" value="1"/>
</dbReference>
<dbReference type="Gene3D" id="1.10.720.30">
    <property type="entry name" value="SAP domain"/>
    <property type="match status" value="1"/>
</dbReference>
<dbReference type="Pfam" id="PF02037">
    <property type="entry name" value="SAP"/>
    <property type="match status" value="1"/>
</dbReference>
<sequence length="154" mass="18497">MLEDLLYFCEDSDAVIFNEYDKWYDILKNTNFIREIEYSKDKYLSDLLVKDLKEICKKNGLKVSGNKKELIQRIKDSEITIEIPKHYEITKDICDEVMKICDFYIITIENLIKDFHPFYKYAIWDGVYDSSQCIYMTNIVKEKIKELEKIIKCN</sequence>
<organism evidence="2 3">
    <name type="scientific">Deferribacter autotrophicus</name>
    <dbReference type="NCBI Taxonomy" id="500465"/>
    <lineage>
        <taxon>Bacteria</taxon>
        <taxon>Pseudomonadati</taxon>
        <taxon>Deferribacterota</taxon>
        <taxon>Deferribacteres</taxon>
        <taxon>Deferribacterales</taxon>
        <taxon>Deferribacteraceae</taxon>
        <taxon>Deferribacter</taxon>
    </lineage>
</organism>
<dbReference type="InterPro" id="IPR003034">
    <property type="entry name" value="SAP_dom"/>
</dbReference>